<keyword evidence="4" id="KW-1185">Reference proteome</keyword>
<dbReference type="GO" id="GO:0003676">
    <property type="term" value="F:nucleic acid binding"/>
    <property type="evidence" value="ECO:0007669"/>
    <property type="project" value="InterPro"/>
</dbReference>
<dbReference type="Pfam" id="PF14111">
    <property type="entry name" value="DUF4283"/>
    <property type="match status" value="1"/>
</dbReference>
<dbReference type="GO" id="GO:0008270">
    <property type="term" value="F:zinc ion binding"/>
    <property type="evidence" value="ECO:0007669"/>
    <property type="project" value="UniProtKB-KW"/>
</dbReference>
<keyword evidence="1" id="KW-0862">Zinc</keyword>
<feature type="domain" description="CCHC-type" evidence="2">
    <location>
        <begin position="212"/>
        <end position="225"/>
    </location>
</feature>
<dbReference type="EMBL" id="UZAU01000510">
    <property type="status" value="NOT_ANNOTATED_CDS"/>
    <property type="molecule type" value="Genomic_DNA"/>
</dbReference>
<dbReference type="Proteomes" id="UP000596661">
    <property type="component" value="Chromosome 5"/>
</dbReference>
<dbReference type="AlphaFoldDB" id="A0A803PKJ4"/>
<dbReference type="PANTHER" id="PTHR31286:SF167">
    <property type="entry name" value="OS09G0268800 PROTEIN"/>
    <property type="match status" value="1"/>
</dbReference>
<organism evidence="3 4">
    <name type="scientific">Cannabis sativa</name>
    <name type="common">Hemp</name>
    <name type="synonym">Marijuana</name>
    <dbReference type="NCBI Taxonomy" id="3483"/>
    <lineage>
        <taxon>Eukaryota</taxon>
        <taxon>Viridiplantae</taxon>
        <taxon>Streptophyta</taxon>
        <taxon>Embryophyta</taxon>
        <taxon>Tracheophyta</taxon>
        <taxon>Spermatophyta</taxon>
        <taxon>Magnoliopsida</taxon>
        <taxon>eudicotyledons</taxon>
        <taxon>Gunneridae</taxon>
        <taxon>Pentapetalae</taxon>
        <taxon>rosids</taxon>
        <taxon>fabids</taxon>
        <taxon>Rosales</taxon>
        <taxon>Cannabaceae</taxon>
        <taxon>Cannabis</taxon>
    </lineage>
</organism>
<reference evidence="3" key="1">
    <citation type="submission" date="2018-11" db="EMBL/GenBank/DDBJ databases">
        <authorList>
            <person name="Grassa J C."/>
        </authorList>
    </citation>
    <scope>NUCLEOTIDE SEQUENCE [LARGE SCALE GENOMIC DNA]</scope>
</reference>
<evidence type="ECO:0000313" key="4">
    <source>
        <dbReference type="Proteomes" id="UP000596661"/>
    </source>
</evidence>
<reference evidence="3" key="2">
    <citation type="submission" date="2021-03" db="UniProtKB">
        <authorList>
            <consortium name="EnsemblPlants"/>
        </authorList>
    </citation>
    <scope>IDENTIFICATION</scope>
</reference>
<dbReference type="PANTHER" id="PTHR31286">
    <property type="entry name" value="GLYCINE-RICH CELL WALL STRUCTURAL PROTEIN 1.8-LIKE"/>
    <property type="match status" value="1"/>
</dbReference>
<dbReference type="InterPro" id="IPR025836">
    <property type="entry name" value="Zn_knuckle_CX2CX4HX4C"/>
</dbReference>
<name>A0A803PKJ4_CANSA</name>
<dbReference type="Gramene" id="evm.model.05.1239">
    <property type="protein sequence ID" value="cds.evm.model.05.1239"/>
    <property type="gene ID" value="evm.TU.05.1239"/>
</dbReference>
<sequence length="710" mass="77148">METVGEKVGSTWGKCFSVSEASLSLVPSTSATQALSKFCLIGKVLTSKTLEEKEVETLCANLWKTCVKVDTPLLGHTSSNVFRFGFEKVADRRWVLDNGPWCIKGNSLVLLAWSSGFGPKELSFDNLRLWLQIHFLPHEFFTRLNANLIGAQAGKVLSIDLDESKHVTWNKWIRVQVEVDVNKPLFCGCFFKLLNGVNSWVQIKYENLGSFCYFCGCLGHQRGDCSLGSPVSILDVKGGKYPLFGPWLNSRSPYASCFLGNLHISNSRAKSFEKKVKAVVENGRPRVVNDSPSPAPVGGLDCGIGLGSREQVSCLAPRSRKGVFLGPRTDNTWVRKSSEMAKTSCARDLHDSGNGKLKQPLGGDPVSEDLPIIERNLNFKKRLESFVGAVIEDEVEKSNFILSTGLVGPSAVGPSKLVVSGPVGPLGCVTPVRLPAPQYTGYVVSTGLRGASGCEVLGSIGSGAMGVGGLRGPLTSRDVELLSKYSLDSRPLEKPVLPHGSTHLPSLGLDSDHVVRFEEERALPNFFKAHEDYIHEIENLGSPEKNKRKSFGVDIGVQPTSECNDRTTPIKKRRLDFETLSLGEELGLSIRRFKRVVRDFPKGTGPNGGARDTNGVQSWTNYSEEPLDSEEVAKRGGALSPTIMPPQSDFPVSVGQSFRLTAWKAKARLADVSIPPSNVISLEDVGSVVGANAVKMTPVEEDDVPPPKEP</sequence>
<evidence type="ECO:0000259" key="2">
    <source>
        <dbReference type="PROSITE" id="PS50158"/>
    </source>
</evidence>
<evidence type="ECO:0000313" key="3">
    <source>
        <dbReference type="EnsemblPlants" id="cds.evm.model.05.1239"/>
    </source>
</evidence>
<dbReference type="Pfam" id="PF14392">
    <property type="entry name" value="zf-CCHC_4"/>
    <property type="match status" value="1"/>
</dbReference>
<evidence type="ECO:0000256" key="1">
    <source>
        <dbReference type="PROSITE-ProRule" id="PRU00047"/>
    </source>
</evidence>
<dbReference type="InterPro" id="IPR025558">
    <property type="entry name" value="DUF4283"/>
</dbReference>
<protein>
    <recommendedName>
        <fullName evidence="2">CCHC-type domain-containing protein</fullName>
    </recommendedName>
</protein>
<accession>A0A803PKJ4</accession>
<dbReference type="EnsemblPlants" id="evm.model.05.1239">
    <property type="protein sequence ID" value="cds.evm.model.05.1239"/>
    <property type="gene ID" value="evm.TU.05.1239"/>
</dbReference>
<keyword evidence="1" id="KW-0479">Metal-binding</keyword>
<keyword evidence="1" id="KW-0863">Zinc-finger</keyword>
<proteinExistence type="predicted"/>
<dbReference type="InterPro" id="IPR040256">
    <property type="entry name" value="At4g02000-like"/>
</dbReference>
<dbReference type="InterPro" id="IPR001878">
    <property type="entry name" value="Znf_CCHC"/>
</dbReference>
<dbReference type="PROSITE" id="PS50158">
    <property type="entry name" value="ZF_CCHC"/>
    <property type="match status" value="1"/>
</dbReference>